<evidence type="ECO:0000256" key="4">
    <source>
        <dbReference type="SAM" id="Phobius"/>
    </source>
</evidence>
<feature type="transmembrane region" description="Helical" evidence="4">
    <location>
        <begin position="325"/>
        <end position="348"/>
    </location>
</feature>
<keyword evidence="1 4" id="KW-0812">Transmembrane</keyword>
<feature type="transmembrane region" description="Helical" evidence="4">
    <location>
        <begin position="238"/>
        <end position="256"/>
    </location>
</feature>
<keyword evidence="2 4" id="KW-1133">Transmembrane helix</keyword>
<proteinExistence type="predicted"/>
<name>A0A975BEX0_9BACT</name>
<feature type="transmembrane region" description="Helical" evidence="4">
    <location>
        <begin position="77"/>
        <end position="97"/>
    </location>
</feature>
<feature type="transmembrane region" description="Helical" evidence="4">
    <location>
        <begin position="292"/>
        <end position="313"/>
    </location>
</feature>
<dbReference type="InterPro" id="IPR011701">
    <property type="entry name" value="MFS"/>
</dbReference>
<sequence length="385" mass="43364">MIEKKSYPMYRYLAVLTISTTVGLQAWRTLFDNFAVNVVGLEGSHIGVLQSVREIPGFLALLAVFVMLIIREHRLSALSALILGIGVGTTGLFPSYSGLLCTTLLMSFGFHYFETTNQSLTLQYFDKTTSPWVFGKLRSLAAASNIGVGILIWLIASLLSYTHMYLLIGSLIIAAAIWAFLQDPVDRNIAPQRKKMILRKQYSLYYFLTFMAGARRQIFTAFAVFLLVKKFHFTVQEITLLFVTNNLINYFLSPFIGKCIIRFGERKVLSLEYFSLIFIFLAYASADSKLVVGLLYILDHIFFNFAIAIRTYFQKIGDPKDIAPTMAVGFTINHIAAVIFPAIGGLLWMIDYRIPFICGAAMSMISLIAVQQIRVTVMEKTLVFK</sequence>
<dbReference type="Proteomes" id="UP000663722">
    <property type="component" value="Chromosome"/>
</dbReference>
<evidence type="ECO:0000256" key="1">
    <source>
        <dbReference type="ARBA" id="ARBA00022692"/>
    </source>
</evidence>
<feature type="transmembrane region" description="Helical" evidence="4">
    <location>
        <begin position="202"/>
        <end position="226"/>
    </location>
</feature>
<feature type="transmembrane region" description="Helical" evidence="4">
    <location>
        <begin position="162"/>
        <end position="181"/>
    </location>
</feature>
<dbReference type="GO" id="GO:0022857">
    <property type="term" value="F:transmembrane transporter activity"/>
    <property type="evidence" value="ECO:0007669"/>
    <property type="project" value="InterPro"/>
</dbReference>
<feature type="transmembrane region" description="Helical" evidence="4">
    <location>
        <begin position="51"/>
        <end position="70"/>
    </location>
</feature>
<gene>
    <name evidence="5" type="ORF">dnm_002560</name>
</gene>
<dbReference type="InterPro" id="IPR036259">
    <property type="entry name" value="MFS_trans_sf"/>
</dbReference>
<evidence type="ECO:0000313" key="6">
    <source>
        <dbReference type="Proteomes" id="UP000663722"/>
    </source>
</evidence>
<keyword evidence="3 4" id="KW-0472">Membrane</keyword>
<dbReference type="Gene3D" id="1.20.1250.20">
    <property type="entry name" value="MFS general substrate transporter like domains"/>
    <property type="match status" value="1"/>
</dbReference>
<evidence type="ECO:0000256" key="2">
    <source>
        <dbReference type="ARBA" id="ARBA00022989"/>
    </source>
</evidence>
<dbReference type="SUPFAM" id="SSF103473">
    <property type="entry name" value="MFS general substrate transporter"/>
    <property type="match status" value="1"/>
</dbReference>
<dbReference type="RefSeq" id="WP_207680828.1">
    <property type="nucleotide sequence ID" value="NZ_CP061800.1"/>
</dbReference>
<protein>
    <submittedName>
        <fullName evidence="5">Major facilitator superfamily protein</fullName>
    </submittedName>
</protein>
<feature type="transmembrane region" description="Helical" evidence="4">
    <location>
        <begin position="268"/>
        <end position="286"/>
    </location>
</feature>
<evidence type="ECO:0000313" key="5">
    <source>
        <dbReference type="EMBL" id="QTA84262.1"/>
    </source>
</evidence>
<evidence type="ECO:0000256" key="3">
    <source>
        <dbReference type="ARBA" id="ARBA00023136"/>
    </source>
</evidence>
<organism evidence="5 6">
    <name type="scientific">Desulfonema magnum</name>
    <dbReference type="NCBI Taxonomy" id="45655"/>
    <lineage>
        <taxon>Bacteria</taxon>
        <taxon>Pseudomonadati</taxon>
        <taxon>Thermodesulfobacteriota</taxon>
        <taxon>Desulfobacteria</taxon>
        <taxon>Desulfobacterales</taxon>
        <taxon>Desulfococcaceae</taxon>
        <taxon>Desulfonema</taxon>
    </lineage>
</organism>
<feature type="transmembrane region" description="Helical" evidence="4">
    <location>
        <begin position="354"/>
        <end position="370"/>
    </location>
</feature>
<dbReference type="Pfam" id="PF07690">
    <property type="entry name" value="MFS_1"/>
    <property type="match status" value="1"/>
</dbReference>
<feature type="transmembrane region" description="Helical" evidence="4">
    <location>
        <begin position="12"/>
        <end position="31"/>
    </location>
</feature>
<dbReference type="EMBL" id="CP061800">
    <property type="protein sequence ID" value="QTA84262.1"/>
    <property type="molecule type" value="Genomic_DNA"/>
</dbReference>
<dbReference type="KEGG" id="dmm:dnm_002560"/>
<feature type="transmembrane region" description="Helical" evidence="4">
    <location>
        <begin position="137"/>
        <end position="156"/>
    </location>
</feature>
<dbReference type="AlphaFoldDB" id="A0A975BEX0"/>
<accession>A0A975BEX0</accession>
<reference evidence="5" key="1">
    <citation type="journal article" date="2021" name="Microb. Physiol.">
        <title>Proteogenomic Insights into the Physiology of Marine, Sulfate-Reducing, Filamentous Desulfonema limicola and Desulfonema magnum.</title>
        <authorList>
            <person name="Schnaars V."/>
            <person name="Wohlbrand L."/>
            <person name="Scheve S."/>
            <person name="Hinrichs C."/>
            <person name="Reinhardt R."/>
            <person name="Rabus R."/>
        </authorList>
    </citation>
    <scope>NUCLEOTIDE SEQUENCE</scope>
    <source>
        <strain evidence="5">4be13</strain>
    </source>
</reference>
<keyword evidence="6" id="KW-1185">Reference proteome</keyword>